<sequence length="125" mass="13668">MLEGTVALLVSVTGGTIPDECDLELNSGDVFIIPDCGGDGIGGYSMLMCVALDLRSKDGLVRILEENLKEEAILRMSLSLIGKILSNKTVNRESFMRVIGKIWQVNEGFEIESVIGNIFTFLLQE</sequence>
<evidence type="ECO:0000313" key="1">
    <source>
        <dbReference type="EMBL" id="KAI9200876.1"/>
    </source>
</evidence>
<keyword evidence="2" id="KW-1185">Reference proteome</keyword>
<dbReference type="AlphaFoldDB" id="A0AAD5JHW3"/>
<evidence type="ECO:0000313" key="2">
    <source>
        <dbReference type="Proteomes" id="UP001064489"/>
    </source>
</evidence>
<proteinExistence type="predicted"/>
<accession>A0AAD5JHW3</accession>
<reference evidence="1" key="2">
    <citation type="submission" date="2023-02" db="EMBL/GenBank/DDBJ databases">
        <authorList>
            <person name="Swenson N.G."/>
            <person name="Wegrzyn J.L."/>
            <person name="Mcevoy S.L."/>
        </authorList>
    </citation>
    <scope>NUCLEOTIDE SEQUENCE</scope>
    <source>
        <strain evidence="1">91603</strain>
        <tissue evidence="1">Leaf</tissue>
    </source>
</reference>
<dbReference type="Proteomes" id="UP001064489">
    <property type="component" value="Chromosome 9"/>
</dbReference>
<protein>
    <submittedName>
        <fullName evidence="1">Uncharacterized protein</fullName>
    </submittedName>
</protein>
<comment type="caution">
    <text evidence="1">The sequence shown here is derived from an EMBL/GenBank/DDBJ whole genome shotgun (WGS) entry which is preliminary data.</text>
</comment>
<gene>
    <name evidence="1" type="ORF">LWI28_014380</name>
</gene>
<reference evidence="1" key="1">
    <citation type="journal article" date="2022" name="Plant J.">
        <title>Strategies of tolerance reflected in two North American maple genomes.</title>
        <authorList>
            <person name="McEvoy S.L."/>
            <person name="Sezen U.U."/>
            <person name="Trouern-Trend A."/>
            <person name="McMahon S.M."/>
            <person name="Schaberg P.G."/>
            <person name="Yang J."/>
            <person name="Wegrzyn J.L."/>
            <person name="Swenson N.G."/>
        </authorList>
    </citation>
    <scope>NUCLEOTIDE SEQUENCE</scope>
    <source>
        <strain evidence="1">91603</strain>
    </source>
</reference>
<name>A0AAD5JHW3_ACENE</name>
<dbReference type="EMBL" id="JAJSOW010000001">
    <property type="protein sequence ID" value="KAI9200876.1"/>
    <property type="molecule type" value="Genomic_DNA"/>
</dbReference>
<organism evidence="1 2">
    <name type="scientific">Acer negundo</name>
    <name type="common">Box elder</name>
    <dbReference type="NCBI Taxonomy" id="4023"/>
    <lineage>
        <taxon>Eukaryota</taxon>
        <taxon>Viridiplantae</taxon>
        <taxon>Streptophyta</taxon>
        <taxon>Embryophyta</taxon>
        <taxon>Tracheophyta</taxon>
        <taxon>Spermatophyta</taxon>
        <taxon>Magnoliopsida</taxon>
        <taxon>eudicotyledons</taxon>
        <taxon>Gunneridae</taxon>
        <taxon>Pentapetalae</taxon>
        <taxon>rosids</taxon>
        <taxon>malvids</taxon>
        <taxon>Sapindales</taxon>
        <taxon>Sapindaceae</taxon>
        <taxon>Hippocastanoideae</taxon>
        <taxon>Acereae</taxon>
        <taxon>Acer</taxon>
    </lineage>
</organism>